<keyword evidence="1" id="KW-1185">Reference proteome</keyword>
<dbReference type="WBParaSite" id="nRc.2.0.1.t35091-RA">
    <property type="protein sequence ID" value="nRc.2.0.1.t35091-RA"/>
    <property type="gene ID" value="nRc.2.0.1.g35091"/>
</dbReference>
<dbReference type="Proteomes" id="UP000887565">
    <property type="component" value="Unplaced"/>
</dbReference>
<sequence length="88" mass="10108">MGHYLKNIQQSCGTYQHQLALYLANKNSNILVILQIVIVLNFCGSNRKAIGYETVNLSSADEESLFEMEDFDDETEYMDDEKALIFFC</sequence>
<organism evidence="1 2">
    <name type="scientific">Romanomermis culicivorax</name>
    <name type="common">Nematode worm</name>
    <dbReference type="NCBI Taxonomy" id="13658"/>
    <lineage>
        <taxon>Eukaryota</taxon>
        <taxon>Metazoa</taxon>
        <taxon>Ecdysozoa</taxon>
        <taxon>Nematoda</taxon>
        <taxon>Enoplea</taxon>
        <taxon>Dorylaimia</taxon>
        <taxon>Mermithida</taxon>
        <taxon>Mermithoidea</taxon>
        <taxon>Mermithidae</taxon>
        <taxon>Romanomermis</taxon>
    </lineage>
</organism>
<dbReference type="AlphaFoldDB" id="A0A915K8S0"/>
<proteinExistence type="predicted"/>
<evidence type="ECO:0000313" key="2">
    <source>
        <dbReference type="WBParaSite" id="nRc.2.0.1.t35091-RA"/>
    </source>
</evidence>
<reference evidence="2" key="1">
    <citation type="submission" date="2022-11" db="UniProtKB">
        <authorList>
            <consortium name="WormBaseParasite"/>
        </authorList>
    </citation>
    <scope>IDENTIFICATION</scope>
</reference>
<accession>A0A915K8S0</accession>
<evidence type="ECO:0000313" key="1">
    <source>
        <dbReference type="Proteomes" id="UP000887565"/>
    </source>
</evidence>
<name>A0A915K8S0_ROMCU</name>
<protein>
    <submittedName>
        <fullName evidence="2">Uncharacterized protein</fullName>
    </submittedName>
</protein>